<evidence type="ECO:0000256" key="8">
    <source>
        <dbReference type="ARBA" id="ARBA00022701"/>
    </source>
</evidence>
<evidence type="ECO:0000256" key="17">
    <source>
        <dbReference type="ARBA" id="ARBA00044305"/>
    </source>
</evidence>
<evidence type="ECO:0000313" key="19">
    <source>
        <dbReference type="EMBL" id="RCK58867.1"/>
    </source>
</evidence>
<evidence type="ECO:0000256" key="9">
    <source>
        <dbReference type="ARBA" id="ARBA00022776"/>
    </source>
</evidence>
<evidence type="ECO:0000256" key="1">
    <source>
        <dbReference type="ARBA" id="ARBA00004123"/>
    </source>
</evidence>
<evidence type="ECO:0000256" key="7">
    <source>
        <dbReference type="ARBA" id="ARBA00022618"/>
    </source>
</evidence>
<keyword evidence="15" id="KW-0137">Centromere</keyword>
<keyword evidence="5" id="KW-0158">Chromosome</keyword>
<keyword evidence="14" id="KW-0131">Cell cycle</keyword>
<reference evidence="19 20" key="1">
    <citation type="submission" date="2018-06" db="EMBL/GenBank/DDBJ databases">
        <title>Whole genome sequencing of Candida tropicalis (genome annotated by CSBL at Korea University).</title>
        <authorList>
            <person name="Ahn J."/>
        </authorList>
    </citation>
    <scope>NUCLEOTIDE SEQUENCE [LARGE SCALE GENOMIC DNA]</scope>
    <source>
        <strain evidence="19 20">ATCC 20962</strain>
    </source>
</reference>
<dbReference type="PANTHER" id="PTHR28017">
    <property type="entry name" value="DASH COMPLEX SUBUNIT DAD3"/>
    <property type="match status" value="1"/>
</dbReference>
<keyword evidence="8" id="KW-0493">Microtubule</keyword>
<proteinExistence type="inferred from homology"/>
<dbReference type="AlphaFoldDB" id="A0A367XZ34"/>
<evidence type="ECO:0000256" key="10">
    <source>
        <dbReference type="ARBA" id="ARBA00022829"/>
    </source>
</evidence>
<evidence type="ECO:0000256" key="11">
    <source>
        <dbReference type="ARBA" id="ARBA00022838"/>
    </source>
</evidence>
<organism evidence="19 20">
    <name type="scientific">Candida viswanathii</name>
    <dbReference type="NCBI Taxonomy" id="5486"/>
    <lineage>
        <taxon>Eukaryota</taxon>
        <taxon>Fungi</taxon>
        <taxon>Dikarya</taxon>
        <taxon>Ascomycota</taxon>
        <taxon>Saccharomycotina</taxon>
        <taxon>Pichiomycetes</taxon>
        <taxon>Debaryomycetaceae</taxon>
        <taxon>Candida/Lodderomyces clade</taxon>
        <taxon>Candida</taxon>
    </lineage>
</organism>
<dbReference type="InterPro" id="IPR013965">
    <property type="entry name" value="DASH_Dad3"/>
</dbReference>
<keyword evidence="7" id="KW-0132">Cell division</keyword>
<dbReference type="STRING" id="5486.A0A367XZ34"/>
<name>A0A367XZ34_9ASCO</name>
<keyword evidence="20" id="KW-1185">Reference proteome</keyword>
<evidence type="ECO:0000256" key="16">
    <source>
        <dbReference type="ARBA" id="ARBA00044179"/>
    </source>
</evidence>
<evidence type="ECO:0000313" key="20">
    <source>
        <dbReference type="Proteomes" id="UP000253472"/>
    </source>
</evidence>
<evidence type="ECO:0000256" key="18">
    <source>
        <dbReference type="SAM" id="MobiDB-lite"/>
    </source>
</evidence>
<dbReference type="EMBL" id="QLNQ01000027">
    <property type="protein sequence ID" value="RCK58867.1"/>
    <property type="molecule type" value="Genomic_DNA"/>
</dbReference>
<dbReference type="GO" id="GO:0051301">
    <property type="term" value="P:cell division"/>
    <property type="evidence" value="ECO:0007669"/>
    <property type="project" value="UniProtKB-KW"/>
</dbReference>
<evidence type="ECO:0000256" key="5">
    <source>
        <dbReference type="ARBA" id="ARBA00022454"/>
    </source>
</evidence>
<evidence type="ECO:0000256" key="4">
    <source>
        <dbReference type="ARBA" id="ARBA00006277"/>
    </source>
</evidence>
<comment type="subcellular location">
    <subcellularLocation>
        <location evidence="3">Chromosome</location>
        <location evidence="3">Centromere</location>
        <location evidence="3">Kinetochore</location>
    </subcellularLocation>
    <subcellularLocation>
        <location evidence="2">Cytoplasm</location>
        <location evidence="2">Cytoskeleton</location>
        <location evidence="2">Spindle</location>
    </subcellularLocation>
    <subcellularLocation>
        <location evidence="1">Nucleus</location>
    </subcellularLocation>
</comment>
<keyword evidence="9" id="KW-0498">Mitosis</keyword>
<feature type="compositionally biased region" description="Acidic residues" evidence="18">
    <location>
        <begin position="121"/>
        <end position="136"/>
    </location>
</feature>
<dbReference type="GO" id="GO:0072686">
    <property type="term" value="C:mitotic spindle"/>
    <property type="evidence" value="ECO:0007669"/>
    <property type="project" value="InterPro"/>
</dbReference>
<dbReference type="GO" id="GO:0005874">
    <property type="term" value="C:microtubule"/>
    <property type="evidence" value="ECO:0007669"/>
    <property type="project" value="UniProtKB-KW"/>
</dbReference>
<sequence length="151" mass="16846">MTSTASDILKPSLSATDYTNNPNLSPIEQKILGQYQLMNNTLMQISAELETLTNATTKINAEGDEEGKGVSVQLVENLRQLETKMVFVYTFFKGAVYSILNAQDYTAEQEVDQARTSREEQQEEEEEAEVAEEENVELLGASDNETQNLVT</sequence>
<accession>A0A367XZ34</accession>
<protein>
    <recommendedName>
        <fullName evidence="16">DASH complex subunit DAD3</fullName>
    </recommendedName>
    <alternativeName>
        <fullName evidence="17">Outer kinetochore protein DAD3</fullName>
    </alternativeName>
</protein>
<dbReference type="Proteomes" id="UP000253472">
    <property type="component" value="Unassembled WGS sequence"/>
</dbReference>
<evidence type="ECO:0000256" key="12">
    <source>
        <dbReference type="ARBA" id="ARBA00023212"/>
    </source>
</evidence>
<comment type="caution">
    <text evidence="19">The sequence shown here is derived from an EMBL/GenBank/DDBJ whole genome shotgun (WGS) entry which is preliminary data.</text>
</comment>
<evidence type="ECO:0000256" key="3">
    <source>
        <dbReference type="ARBA" id="ARBA00004629"/>
    </source>
</evidence>
<dbReference type="GO" id="GO:0008608">
    <property type="term" value="P:attachment of spindle microtubules to kinetochore"/>
    <property type="evidence" value="ECO:0007669"/>
    <property type="project" value="InterPro"/>
</dbReference>
<dbReference type="GO" id="GO:0042729">
    <property type="term" value="C:DASH complex"/>
    <property type="evidence" value="ECO:0007669"/>
    <property type="project" value="InterPro"/>
</dbReference>
<comment type="similarity">
    <text evidence="4">Belongs to the DASH complex DAD3 family.</text>
</comment>
<evidence type="ECO:0000256" key="15">
    <source>
        <dbReference type="ARBA" id="ARBA00023328"/>
    </source>
</evidence>
<dbReference type="PANTHER" id="PTHR28017:SF1">
    <property type="entry name" value="DASH COMPLEX SUBUNIT DAD3"/>
    <property type="match status" value="1"/>
</dbReference>
<evidence type="ECO:0000256" key="13">
    <source>
        <dbReference type="ARBA" id="ARBA00023242"/>
    </source>
</evidence>
<keyword evidence="6" id="KW-0963">Cytoplasm</keyword>
<dbReference type="Pfam" id="PF08656">
    <property type="entry name" value="DASH_Dad3"/>
    <property type="match status" value="1"/>
</dbReference>
<keyword evidence="13" id="KW-0539">Nucleus</keyword>
<dbReference type="GO" id="GO:0051010">
    <property type="term" value="F:microtubule plus-end binding"/>
    <property type="evidence" value="ECO:0007669"/>
    <property type="project" value="TreeGrafter"/>
</dbReference>
<keyword evidence="10" id="KW-0159">Chromosome partition</keyword>
<evidence type="ECO:0000256" key="6">
    <source>
        <dbReference type="ARBA" id="ARBA00022490"/>
    </source>
</evidence>
<keyword evidence="12" id="KW-0206">Cytoskeleton</keyword>
<evidence type="ECO:0000256" key="2">
    <source>
        <dbReference type="ARBA" id="ARBA00004186"/>
    </source>
</evidence>
<dbReference type="OrthoDB" id="2443965at2759"/>
<feature type="region of interest" description="Disordered" evidence="18">
    <location>
        <begin position="110"/>
        <end position="151"/>
    </location>
</feature>
<gene>
    <name evidence="19" type="primary">DAD3_0</name>
    <name evidence="19" type="ORF">Cantr_07572</name>
</gene>
<evidence type="ECO:0000256" key="14">
    <source>
        <dbReference type="ARBA" id="ARBA00023306"/>
    </source>
</evidence>
<keyword evidence="11" id="KW-0995">Kinetochore</keyword>